<evidence type="ECO:0000256" key="6">
    <source>
        <dbReference type="ARBA" id="ARBA00023186"/>
    </source>
</evidence>
<dbReference type="AlphaFoldDB" id="D6SR72"/>
<dbReference type="Pfam" id="PF00254">
    <property type="entry name" value="FKBP_C"/>
    <property type="match status" value="1"/>
</dbReference>
<evidence type="ECO:0000259" key="11">
    <source>
        <dbReference type="PROSITE" id="PS50059"/>
    </source>
</evidence>
<dbReference type="EC" id="5.2.1.8" evidence="10"/>
<keyword evidence="6" id="KW-0143">Chaperone</keyword>
<comment type="subcellular location">
    <subcellularLocation>
        <location evidence="2">Cytoplasm</location>
    </subcellularLocation>
</comment>
<keyword evidence="13" id="KW-1185">Reference proteome</keyword>
<evidence type="ECO:0000256" key="8">
    <source>
        <dbReference type="ARBA" id="ARBA00037071"/>
    </source>
</evidence>
<feature type="domain" description="PPIase FKBP-type" evidence="11">
    <location>
        <begin position="7"/>
        <end position="83"/>
    </location>
</feature>
<dbReference type="RefSeq" id="WP_008870546.1">
    <property type="nucleotide sequence ID" value="NZ_ACJN02000003.1"/>
</dbReference>
<evidence type="ECO:0000256" key="10">
    <source>
        <dbReference type="RuleBase" id="RU003915"/>
    </source>
</evidence>
<comment type="caution">
    <text evidence="12">The sequence shown here is derived from an EMBL/GenBank/DDBJ whole genome shotgun (WGS) entry which is preliminary data.</text>
</comment>
<dbReference type="PANTHER" id="PTHR47861">
    <property type="entry name" value="FKBP-TYPE PEPTIDYL-PROLYL CIS-TRANS ISOMERASE SLYD"/>
    <property type="match status" value="1"/>
</dbReference>
<comment type="catalytic activity">
    <reaction evidence="1 9 10">
        <text>[protein]-peptidylproline (omega=180) = [protein]-peptidylproline (omega=0)</text>
        <dbReference type="Rhea" id="RHEA:16237"/>
        <dbReference type="Rhea" id="RHEA-COMP:10747"/>
        <dbReference type="Rhea" id="RHEA-COMP:10748"/>
        <dbReference type="ChEBI" id="CHEBI:83833"/>
        <dbReference type="ChEBI" id="CHEBI:83834"/>
        <dbReference type="EC" id="5.2.1.8"/>
    </reaction>
</comment>
<dbReference type="GO" id="GO:0005737">
    <property type="term" value="C:cytoplasm"/>
    <property type="evidence" value="ECO:0007669"/>
    <property type="project" value="UniProtKB-SubCell"/>
</dbReference>
<organism evidence="12 13">
    <name type="scientific">Desulfonatronospira thiodismutans ASO3-1</name>
    <dbReference type="NCBI Taxonomy" id="555779"/>
    <lineage>
        <taxon>Bacteria</taxon>
        <taxon>Pseudomonadati</taxon>
        <taxon>Thermodesulfobacteriota</taxon>
        <taxon>Desulfovibrionia</taxon>
        <taxon>Desulfovibrionales</taxon>
        <taxon>Desulfonatronovibrionaceae</taxon>
        <taxon>Desulfonatronospira</taxon>
    </lineage>
</organism>
<dbReference type="PANTHER" id="PTHR47861:SF3">
    <property type="entry name" value="FKBP-TYPE PEPTIDYL-PROLYL CIS-TRANS ISOMERASE SLYD"/>
    <property type="match status" value="1"/>
</dbReference>
<name>D6SR72_9BACT</name>
<dbReference type="EMBL" id="ACJN02000003">
    <property type="protein sequence ID" value="EFI33188.1"/>
    <property type="molecule type" value="Genomic_DNA"/>
</dbReference>
<dbReference type="eggNOG" id="COG1047">
    <property type="taxonomic scope" value="Bacteria"/>
</dbReference>
<comment type="function">
    <text evidence="8">Also involved in hydrogenase metallocenter assembly, probably by participating in the nickel insertion step. This function in hydrogenase biosynthesis requires chaperone activity and the presence of the metal-binding domain, but not PPIase activity.</text>
</comment>
<accession>D6SR72</accession>
<evidence type="ECO:0000256" key="1">
    <source>
        <dbReference type="ARBA" id="ARBA00000971"/>
    </source>
</evidence>
<evidence type="ECO:0000256" key="3">
    <source>
        <dbReference type="ARBA" id="ARBA00006577"/>
    </source>
</evidence>
<evidence type="ECO:0000313" key="13">
    <source>
        <dbReference type="Proteomes" id="UP000005496"/>
    </source>
</evidence>
<keyword evidence="7 9" id="KW-0413">Isomerase</keyword>
<dbReference type="GO" id="GO:0003755">
    <property type="term" value="F:peptidyl-prolyl cis-trans isomerase activity"/>
    <property type="evidence" value="ECO:0007669"/>
    <property type="project" value="UniProtKB-UniRule"/>
</dbReference>
<comment type="similarity">
    <text evidence="3 10">Belongs to the FKBP-type PPIase family.</text>
</comment>
<dbReference type="InterPro" id="IPR001179">
    <property type="entry name" value="PPIase_FKBP_dom"/>
</dbReference>
<evidence type="ECO:0000313" key="12">
    <source>
        <dbReference type="EMBL" id="EFI33188.1"/>
    </source>
</evidence>
<dbReference type="OrthoDB" id="9808891at2"/>
<keyword evidence="5 9" id="KW-0697">Rotamase</keyword>
<evidence type="ECO:0000256" key="4">
    <source>
        <dbReference type="ARBA" id="ARBA00022490"/>
    </source>
</evidence>
<dbReference type="PROSITE" id="PS50059">
    <property type="entry name" value="FKBP_PPIASE"/>
    <property type="match status" value="1"/>
</dbReference>
<sequence length="139" mass="15514">MSKVEDGTQVKVHYTGKLNDGTVFDSSQDKEPLEFTMGKGEVIPGIEDAVRDMDEGESKQVTIGKDQAYGDRRDDMIIDVPKDKFPDEIPQNVGQQLMLKHPEGQEFPAVIVEVKDETVTLDANHPLAGEDLNFEIQRV</sequence>
<evidence type="ECO:0000256" key="9">
    <source>
        <dbReference type="PROSITE-ProRule" id="PRU00277"/>
    </source>
</evidence>
<evidence type="ECO:0000256" key="5">
    <source>
        <dbReference type="ARBA" id="ARBA00023110"/>
    </source>
</evidence>
<dbReference type="Proteomes" id="UP000005496">
    <property type="component" value="Unassembled WGS sequence"/>
</dbReference>
<dbReference type="Gene3D" id="3.10.50.40">
    <property type="match status" value="1"/>
</dbReference>
<keyword evidence="4" id="KW-0963">Cytoplasm</keyword>
<dbReference type="InterPro" id="IPR046357">
    <property type="entry name" value="PPIase_dom_sf"/>
</dbReference>
<dbReference type="GO" id="GO:0042026">
    <property type="term" value="P:protein refolding"/>
    <property type="evidence" value="ECO:0007669"/>
    <property type="project" value="UniProtKB-ARBA"/>
</dbReference>
<reference evidence="12" key="1">
    <citation type="submission" date="2010-05" db="EMBL/GenBank/DDBJ databases">
        <title>The draft genome of Desulfonatronospira thiodismutans ASO3-1.</title>
        <authorList>
            <consortium name="US DOE Joint Genome Institute (JGI-PGF)"/>
            <person name="Lucas S."/>
            <person name="Copeland A."/>
            <person name="Lapidus A."/>
            <person name="Cheng J.-F."/>
            <person name="Bruce D."/>
            <person name="Goodwin L."/>
            <person name="Pitluck S."/>
            <person name="Chertkov O."/>
            <person name="Brettin T."/>
            <person name="Detter J.C."/>
            <person name="Han C."/>
            <person name="Land M.L."/>
            <person name="Hauser L."/>
            <person name="Kyrpides N."/>
            <person name="Mikhailova N."/>
            <person name="Muyzer G."/>
            <person name="Woyke T."/>
        </authorList>
    </citation>
    <scope>NUCLEOTIDE SEQUENCE [LARGE SCALE GENOMIC DNA]</scope>
    <source>
        <strain evidence="12">ASO3-1</strain>
    </source>
</reference>
<evidence type="ECO:0000256" key="7">
    <source>
        <dbReference type="ARBA" id="ARBA00023235"/>
    </source>
</evidence>
<gene>
    <name evidence="12" type="ORF">Dthio_PD0514</name>
</gene>
<dbReference type="SUPFAM" id="SSF54534">
    <property type="entry name" value="FKBP-like"/>
    <property type="match status" value="1"/>
</dbReference>
<proteinExistence type="inferred from homology"/>
<evidence type="ECO:0000256" key="2">
    <source>
        <dbReference type="ARBA" id="ARBA00004496"/>
    </source>
</evidence>
<protein>
    <recommendedName>
        <fullName evidence="10">Peptidyl-prolyl cis-trans isomerase</fullName>
        <ecNumber evidence="10">5.2.1.8</ecNumber>
    </recommendedName>
</protein>